<accession>A0A7J6D4R1</accession>
<feature type="compositionally biased region" description="Polar residues" evidence="1">
    <location>
        <begin position="139"/>
        <end position="155"/>
    </location>
</feature>
<comment type="caution">
    <text evidence="2">The sequence shown here is derived from an EMBL/GenBank/DDBJ whole genome shotgun (WGS) entry which is preliminary data.</text>
</comment>
<reference evidence="2 3" key="1">
    <citation type="submission" date="2020-04" db="EMBL/GenBank/DDBJ databases">
        <title>Chromosome-level genome assembly of a cyprinid fish Onychostoma macrolepis by integration of Nanopore Sequencing, Bionano and Hi-C technology.</title>
        <authorList>
            <person name="Wang D."/>
        </authorList>
    </citation>
    <scope>NUCLEOTIDE SEQUENCE [LARGE SCALE GENOMIC DNA]</scope>
    <source>
        <strain evidence="2">SWU-2019</strain>
        <tissue evidence="2">Muscle</tissue>
    </source>
</reference>
<protein>
    <submittedName>
        <fullName evidence="2">Uncharacterized protein</fullName>
    </submittedName>
</protein>
<evidence type="ECO:0000313" key="3">
    <source>
        <dbReference type="Proteomes" id="UP000579812"/>
    </source>
</evidence>
<gene>
    <name evidence="2" type="ORF">G5714_004451</name>
</gene>
<feature type="region of interest" description="Disordered" evidence="1">
    <location>
        <begin position="134"/>
        <end position="169"/>
    </location>
</feature>
<evidence type="ECO:0000313" key="2">
    <source>
        <dbReference type="EMBL" id="KAF4114228.1"/>
    </source>
</evidence>
<name>A0A7J6D4R1_9TELE</name>
<dbReference type="AlphaFoldDB" id="A0A7J6D4R1"/>
<proteinExistence type="predicted"/>
<keyword evidence="3" id="KW-1185">Reference proteome</keyword>
<dbReference type="Proteomes" id="UP000579812">
    <property type="component" value="Unassembled WGS sequence"/>
</dbReference>
<evidence type="ECO:0000256" key="1">
    <source>
        <dbReference type="SAM" id="MobiDB-lite"/>
    </source>
</evidence>
<organism evidence="2 3">
    <name type="scientific">Onychostoma macrolepis</name>
    <dbReference type="NCBI Taxonomy" id="369639"/>
    <lineage>
        <taxon>Eukaryota</taxon>
        <taxon>Metazoa</taxon>
        <taxon>Chordata</taxon>
        <taxon>Craniata</taxon>
        <taxon>Vertebrata</taxon>
        <taxon>Euteleostomi</taxon>
        <taxon>Actinopterygii</taxon>
        <taxon>Neopterygii</taxon>
        <taxon>Teleostei</taxon>
        <taxon>Ostariophysi</taxon>
        <taxon>Cypriniformes</taxon>
        <taxon>Cyprinidae</taxon>
        <taxon>Acrossocheilinae</taxon>
        <taxon>Onychostoma</taxon>
    </lineage>
</organism>
<dbReference type="EMBL" id="JAAMOB010000004">
    <property type="protein sequence ID" value="KAF4114228.1"/>
    <property type="molecule type" value="Genomic_DNA"/>
</dbReference>
<sequence>MKLMYDLIHLVHHLEKVTTRVVNNMPSTFRRLTQLLTSTVKPAVPSKRVEQLLEGNARNWSYTTQLILEEHYNTLVEQTIAEFQERTHQADWFHAFQTASSCARRNFRNRIDSDMFERVEVLFAAEMCDETENSRGKEATSTQCTANTRPSNTYKPPQEGTKIQWKVPGPPPSKQRGLVFFTRKFHRWFEPPPAIQPTPTTPYRLVKPLPQRKPRRIFTEMLVDTSVPPTTNVKSRAEEQSQSVDRAEATTLYKTINLMEKVTVALEPEVLIFSFGINKSKRCINTTTKEI</sequence>